<name>A0A9D4MKG5_DREPO</name>
<reference evidence="1" key="1">
    <citation type="journal article" date="2019" name="bioRxiv">
        <title>The Genome of the Zebra Mussel, Dreissena polymorpha: A Resource for Invasive Species Research.</title>
        <authorList>
            <person name="McCartney M.A."/>
            <person name="Auch B."/>
            <person name="Kono T."/>
            <person name="Mallez S."/>
            <person name="Zhang Y."/>
            <person name="Obille A."/>
            <person name="Becker A."/>
            <person name="Abrahante J.E."/>
            <person name="Garbe J."/>
            <person name="Badalamenti J.P."/>
            <person name="Herman A."/>
            <person name="Mangelson H."/>
            <person name="Liachko I."/>
            <person name="Sullivan S."/>
            <person name="Sone E.D."/>
            <person name="Koren S."/>
            <person name="Silverstein K.A.T."/>
            <person name="Beckman K.B."/>
            <person name="Gohl D.M."/>
        </authorList>
    </citation>
    <scope>NUCLEOTIDE SEQUENCE</scope>
    <source>
        <strain evidence="1">Duluth1</strain>
        <tissue evidence="1">Whole animal</tissue>
    </source>
</reference>
<evidence type="ECO:0000313" key="2">
    <source>
        <dbReference type="Proteomes" id="UP000828390"/>
    </source>
</evidence>
<organism evidence="1 2">
    <name type="scientific">Dreissena polymorpha</name>
    <name type="common">Zebra mussel</name>
    <name type="synonym">Mytilus polymorpha</name>
    <dbReference type="NCBI Taxonomy" id="45954"/>
    <lineage>
        <taxon>Eukaryota</taxon>
        <taxon>Metazoa</taxon>
        <taxon>Spiralia</taxon>
        <taxon>Lophotrochozoa</taxon>
        <taxon>Mollusca</taxon>
        <taxon>Bivalvia</taxon>
        <taxon>Autobranchia</taxon>
        <taxon>Heteroconchia</taxon>
        <taxon>Euheterodonta</taxon>
        <taxon>Imparidentia</taxon>
        <taxon>Neoheterodontei</taxon>
        <taxon>Myida</taxon>
        <taxon>Dreissenoidea</taxon>
        <taxon>Dreissenidae</taxon>
        <taxon>Dreissena</taxon>
    </lineage>
</organism>
<evidence type="ECO:0000313" key="1">
    <source>
        <dbReference type="EMBL" id="KAH3877780.1"/>
    </source>
</evidence>
<dbReference type="AlphaFoldDB" id="A0A9D4MKG5"/>
<gene>
    <name evidence="1" type="ORF">DPMN_001658</name>
</gene>
<sequence length="84" mass="9830">MAYRFLRRQRFPARRSIHGQTRNGMGIMRPLLQVALREGNRRASRQLSGCLRTGHIYRVTTMIRQLDTLLHASHIISSFRVLVQ</sequence>
<comment type="caution">
    <text evidence="1">The sequence shown here is derived from an EMBL/GenBank/DDBJ whole genome shotgun (WGS) entry which is preliminary data.</text>
</comment>
<accession>A0A9D4MKG5</accession>
<proteinExistence type="predicted"/>
<keyword evidence="2" id="KW-1185">Reference proteome</keyword>
<dbReference type="Proteomes" id="UP000828390">
    <property type="component" value="Unassembled WGS sequence"/>
</dbReference>
<protein>
    <submittedName>
        <fullName evidence="1">Uncharacterized protein</fullName>
    </submittedName>
</protein>
<reference evidence="1" key="2">
    <citation type="submission" date="2020-11" db="EMBL/GenBank/DDBJ databases">
        <authorList>
            <person name="McCartney M.A."/>
            <person name="Auch B."/>
            <person name="Kono T."/>
            <person name="Mallez S."/>
            <person name="Becker A."/>
            <person name="Gohl D.M."/>
            <person name="Silverstein K.A.T."/>
            <person name="Koren S."/>
            <person name="Bechman K.B."/>
            <person name="Herman A."/>
            <person name="Abrahante J.E."/>
            <person name="Garbe J."/>
        </authorList>
    </citation>
    <scope>NUCLEOTIDE SEQUENCE</scope>
    <source>
        <strain evidence="1">Duluth1</strain>
        <tissue evidence="1">Whole animal</tissue>
    </source>
</reference>
<dbReference type="EMBL" id="JAIWYP010000001">
    <property type="protein sequence ID" value="KAH3877780.1"/>
    <property type="molecule type" value="Genomic_DNA"/>
</dbReference>